<protein>
    <recommendedName>
        <fullName evidence="3">Carbohydrate-binding module family 13 protein</fullName>
    </recommendedName>
</protein>
<name>A0A2H3IYM0_WOLCO</name>
<dbReference type="AlphaFoldDB" id="A0A2H3IYM0"/>
<dbReference type="EMBL" id="KB467843">
    <property type="protein sequence ID" value="PCH35082.1"/>
    <property type="molecule type" value="Genomic_DNA"/>
</dbReference>
<proteinExistence type="predicted"/>
<dbReference type="Proteomes" id="UP000218811">
    <property type="component" value="Unassembled WGS sequence"/>
</dbReference>
<accession>A0A2H3IYM0</accession>
<gene>
    <name evidence="1" type="ORF">WOLCODRAFT_166024</name>
</gene>
<keyword evidence="2" id="KW-1185">Reference proteome</keyword>
<reference evidence="1 2" key="1">
    <citation type="journal article" date="2012" name="Science">
        <title>The Paleozoic origin of enzymatic lignin decomposition reconstructed from 31 fungal genomes.</title>
        <authorList>
            <person name="Floudas D."/>
            <person name="Binder M."/>
            <person name="Riley R."/>
            <person name="Barry K."/>
            <person name="Blanchette R.A."/>
            <person name="Henrissat B."/>
            <person name="Martinez A.T."/>
            <person name="Otillar R."/>
            <person name="Spatafora J.W."/>
            <person name="Yadav J.S."/>
            <person name="Aerts A."/>
            <person name="Benoit I."/>
            <person name="Boyd A."/>
            <person name="Carlson A."/>
            <person name="Copeland A."/>
            <person name="Coutinho P.M."/>
            <person name="de Vries R.P."/>
            <person name="Ferreira P."/>
            <person name="Findley K."/>
            <person name="Foster B."/>
            <person name="Gaskell J."/>
            <person name="Glotzer D."/>
            <person name="Gorecki P."/>
            <person name="Heitman J."/>
            <person name="Hesse C."/>
            <person name="Hori C."/>
            <person name="Igarashi K."/>
            <person name="Jurgens J.A."/>
            <person name="Kallen N."/>
            <person name="Kersten P."/>
            <person name="Kohler A."/>
            <person name="Kuees U."/>
            <person name="Kumar T.K.A."/>
            <person name="Kuo A."/>
            <person name="LaButti K."/>
            <person name="Larrondo L.F."/>
            <person name="Lindquist E."/>
            <person name="Ling A."/>
            <person name="Lombard V."/>
            <person name="Lucas S."/>
            <person name="Lundell T."/>
            <person name="Martin R."/>
            <person name="McLaughlin D.J."/>
            <person name="Morgenstern I."/>
            <person name="Morin E."/>
            <person name="Murat C."/>
            <person name="Nagy L.G."/>
            <person name="Nolan M."/>
            <person name="Ohm R.A."/>
            <person name="Patyshakuliyeva A."/>
            <person name="Rokas A."/>
            <person name="Ruiz-Duenas F.J."/>
            <person name="Sabat G."/>
            <person name="Salamov A."/>
            <person name="Samejima M."/>
            <person name="Schmutz J."/>
            <person name="Slot J.C."/>
            <person name="St John F."/>
            <person name="Stenlid J."/>
            <person name="Sun H."/>
            <person name="Sun S."/>
            <person name="Syed K."/>
            <person name="Tsang A."/>
            <person name="Wiebenga A."/>
            <person name="Young D."/>
            <person name="Pisabarro A."/>
            <person name="Eastwood D.C."/>
            <person name="Martin F."/>
            <person name="Cullen D."/>
            <person name="Grigoriev I.V."/>
            <person name="Hibbett D.S."/>
        </authorList>
    </citation>
    <scope>NUCLEOTIDE SEQUENCE [LARGE SCALE GENOMIC DNA]</scope>
    <source>
        <strain evidence="1 2">MD-104</strain>
    </source>
</reference>
<sequence>MLWDIERIQMDDCGETIRIVWPATRLVFVHSNWGNVTSGELQISTLISEGHPAQSWKIFSAPPTAETTPVTQADAEAVHRSHVSEDGDFITTTRTVTTITRRLRYSQHTGDDNSTVAGEHPAFLCSMLADGQHELSPGNTHVSI</sequence>
<evidence type="ECO:0000313" key="2">
    <source>
        <dbReference type="Proteomes" id="UP000218811"/>
    </source>
</evidence>
<organism evidence="1 2">
    <name type="scientific">Wolfiporia cocos (strain MD-104)</name>
    <name type="common">Brown rot fungus</name>
    <dbReference type="NCBI Taxonomy" id="742152"/>
    <lineage>
        <taxon>Eukaryota</taxon>
        <taxon>Fungi</taxon>
        <taxon>Dikarya</taxon>
        <taxon>Basidiomycota</taxon>
        <taxon>Agaricomycotina</taxon>
        <taxon>Agaricomycetes</taxon>
        <taxon>Polyporales</taxon>
        <taxon>Phaeolaceae</taxon>
        <taxon>Wolfiporia</taxon>
    </lineage>
</organism>
<evidence type="ECO:0008006" key="3">
    <source>
        <dbReference type="Google" id="ProtNLM"/>
    </source>
</evidence>
<evidence type="ECO:0000313" key="1">
    <source>
        <dbReference type="EMBL" id="PCH35082.1"/>
    </source>
</evidence>